<dbReference type="Proteomes" id="UP000239895">
    <property type="component" value="Unassembled WGS sequence"/>
</dbReference>
<gene>
    <name evidence="3" type="ORF">BCL65_11636</name>
</gene>
<dbReference type="SUPFAM" id="SSF54427">
    <property type="entry name" value="NTF2-like"/>
    <property type="match status" value="1"/>
</dbReference>
<dbReference type="InterPro" id="IPR032710">
    <property type="entry name" value="NTF2-like_dom_sf"/>
</dbReference>
<protein>
    <submittedName>
        <fullName evidence="3">SnoaL-like protein</fullName>
    </submittedName>
</protein>
<dbReference type="Gene3D" id="3.10.450.50">
    <property type="match status" value="1"/>
</dbReference>
<keyword evidence="4" id="KW-1185">Reference proteome</keyword>
<comment type="caution">
    <text evidence="3">The sequence shown here is derived from an EMBL/GenBank/DDBJ whole genome shotgun (WGS) entry which is preliminary data.</text>
</comment>
<dbReference type="RefSeq" id="WP_106269774.1">
    <property type="nucleotide sequence ID" value="NZ_PVTX01000016.1"/>
</dbReference>
<name>A0ABX5E9C9_9MICO</name>
<feature type="domain" description="SnoaL-like" evidence="2">
    <location>
        <begin position="10"/>
        <end position="108"/>
    </location>
</feature>
<feature type="region of interest" description="Disordered" evidence="1">
    <location>
        <begin position="119"/>
        <end position="140"/>
    </location>
</feature>
<dbReference type="EMBL" id="PVTX01000016">
    <property type="protein sequence ID" value="PRZ03014.1"/>
    <property type="molecule type" value="Genomic_DNA"/>
</dbReference>
<organism evidence="3 4">
    <name type="scientific">Isoptericola halotolerans</name>
    <dbReference type="NCBI Taxonomy" id="300560"/>
    <lineage>
        <taxon>Bacteria</taxon>
        <taxon>Bacillati</taxon>
        <taxon>Actinomycetota</taxon>
        <taxon>Actinomycetes</taxon>
        <taxon>Micrococcales</taxon>
        <taxon>Promicromonosporaceae</taxon>
        <taxon>Isoptericola</taxon>
    </lineage>
</organism>
<evidence type="ECO:0000313" key="3">
    <source>
        <dbReference type="EMBL" id="PRZ03014.1"/>
    </source>
</evidence>
<dbReference type="Pfam" id="PF12680">
    <property type="entry name" value="SnoaL_2"/>
    <property type="match status" value="1"/>
</dbReference>
<evidence type="ECO:0000259" key="2">
    <source>
        <dbReference type="Pfam" id="PF12680"/>
    </source>
</evidence>
<proteinExistence type="predicted"/>
<dbReference type="InterPro" id="IPR037401">
    <property type="entry name" value="SnoaL-like"/>
</dbReference>
<evidence type="ECO:0000313" key="4">
    <source>
        <dbReference type="Proteomes" id="UP000239895"/>
    </source>
</evidence>
<reference evidence="3 4" key="1">
    <citation type="submission" date="2018-03" db="EMBL/GenBank/DDBJ databases">
        <title>Comparative analysis of microorganisms from saline springs in Andes Mountain Range, Colombia.</title>
        <authorList>
            <person name="Rubin E."/>
        </authorList>
    </citation>
    <scope>NUCLEOTIDE SEQUENCE [LARGE SCALE GENOMIC DNA]</scope>
    <source>
        <strain evidence="3 4">CG 23</strain>
    </source>
</reference>
<evidence type="ECO:0000256" key="1">
    <source>
        <dbReference type="SAM" id="MobiDB-lite"/>
    </source>
</evidence>
<sequence length="140" mass="15567">MRHDQVVQWVDRYERAWRENDAGAVADLFTPEASYARSPYERALLGQASIQDFWTTDAGATFTMTAEPVAVDGVTAVVRVGVHYTAPESQEYKNLWVLRFADDGRVADFEEWPFWPGRPYSAGGGASDEAPVEPGPTPEI</sequence>
<accession>A0ABX5E9C9</accession>